<feature type="region of interest" description="Disordered" evidence="1">
    <location>
        <begin position="169"/>
        <end position="190"/>
    </location>
</feature>
<reference evidence="3" key="1">
    <citation type="submission" date="2019-10" db="EMBL/GenBank/DDBJ databases">
        <title>Complete genome sequence of Corynebacterium urogenitalis DSM 108747, isolated from the genital tract of a cow.</title>
        <authorList>
            <person name="Ruckert C."/>
            <person name="Ballas P."/>
            <person name="Wagener K."/>
            <person name="Drillich M."/>
            <person name="Kaempfer P."/>
            <person name="Busse H.-J."/>
            <person name="Ehling-Schulz M."/>
        </authorList>
    </citation>
    <scope>NUCLEOTIDE SEQUENCE [LARGE SCALE GENOMIC DNA]</scope>
    <source>
        <strain evidence="3">LMM 1652</strain>
    </source>
</reference>
<evidence type="ECO:0000313" key="3">
    <source>
        <dbReference type="Proteomes" id="UP000326711"/>
    </source>
</evidence>
<dbReference type="RefSeq" id="WP_236640564.1">
    <property type="nucleotide sequence ID" value="NZ_CP045032.1"/>
</dbReference>
<dbReference type="AlphaFoldDB" id="A0A5J6Z753"/>
<dbReference type="KEGG" id="cuo:CUROG_00435"/>
<protein>
    <recommendedName>
        <fullName evidence="4">DUF4442 domain-containing protein</fullName>
    </recommendedName>
</protein>
<name>A0A5J6Z753_9CORY</name>
<dbReference type="InterPro" id="IPR029069">
    <property type="entry name" value="HotDog_dom_sf"/>
</dbReference>
<dbReference type="Pfam" id="PF14539">
    <property type="entry name" value="DUF4442"/>
    <property type="match status" value="1"/>
</dbReference>
<evidence type="ECO:0000256" key="1">
    <source>
        <dbReference type="SAM" id="MobiDB-lite"/>
    </source>
</evidence>
<dbReference type="InterPro" id="IPR027961">
    <property type="entry name" value="DUF4442"/>
</dbReference>
<dbReference type="SUPFAM" id="SSF54637">
    <property type="entry name" value="Thioesterase/thiol ester dehydrase-isomerase"/>
    <property type="match status" value="1"/>
</dbReference>
<accession>A0A5J6Z753</accession>
<keyword evidence="3" id="KW-1185">Reference proteome</keyword>
<evidence type="ECO:0000313" key="2">
    <source>
        <dbReference type="EMBL" id="QFQ01493.1"/>
    </source>
</evidence>
<sequence length="261" mass="29639">MSFLNKAPDVLANARSSFRKLPSTLTARAMENPKRLKRFTNLWPPLWGSGIQITDISDDWRRARLQLNLHVWSANMHNAAFGGALYSMTDFLFGTLAARVLGRDFEVWTRTGTFQYISPGRDGAYLEVEFTPEHEAWVRETVAEDGYCNVAYTCVVKNADGSVVGIGQQDMHVRPRGGGKRSERPKQATRPRGLVLEAMATTLIWHVFKDQPEVLTILMSEQRRIPHPKDQMKHVCKAVLEKSDKTREDLLALDIPEEYLP</sequence>
<evidence type="ECO:0008006" key="4">
    <source>
        <dbReference type="Google" id="ProtNLM"/>
    </source>
</evidence>
<gene>
    <name evidence="2" type="ORF">CUROG_00435</name>
</gene>
<dbReference type="Gene3D" id="3.10.129.10">
    <property type="entry name" value="Hotdog Thioesterase"/>
    <property type="match status" value="1"/>
</dbReference>
<dbReference type="Proteomes" id="UP000326711">
    <property type="component" value="Chromosome"/>
</dbReference>
<dbReference type="EMBL" id="CP045032">
    <property type="protein sequence ID" value="QFQ01493.1"/>
    <property type="molecule type" value="Genomic_DNA"/>
</dbReference>
<organism evidence="2 3">
    <name type="scientific">Corynebacterium urogenitale</name>
    <dbReference type="NCBI Taxonomy" id="2487892"/>
    <lineage>
        <taxon>Bacteria</taxon>
        <taxon>Bacillati</taxon>
        <taxon>Actinomycetota</taxon>
        <taxon>Actinomycetes</taxon>
        <taxon>Mycobacteriales</taxon>
        <taxon>Corynebacteriaceae</taxon>
        <taxon>Corynebacterium</taxon>
    </lineage>
</organism>
<proteinExistence type="predicted"/>